<organism evidence="1 2">
    <name type="scientific">Bartonella jaculi</name>
    <dbReference type="NCBI Taxonomy" id="686226"/>
    <lineage>
        <taxon>Bacteria</taxon>
        <taxon>Pseudomonadati</taxon>
        <taxon>Pseudomonadota</taxon>
        <taxon>Alphaproteobacteria</taxon>
        <taxon>Hyphomicrobiales</taxon>
        <taxon>Bartonellaceae</taxon>
        <taxon>Bartonella</taxon>
    </lineage>
</organism>
<gene>
    <name evidence="1" type="ORF">GCM10023261_12080</name>
</gene>
<dbReference type="EMBL" id="BAABIZ010000014">
    <property type="protein sequence ID" value="GAA5109301.1"/>
    <property type="molecule type" value="Genomic_DNA"/>
</dbReference>
<reference evidence="2" key="1">
    <citation type="journal article" date="2019" name="Int. J. Syst. Evol. Microbiol.">
        <title>The Global Catalogue of Microorganisms (GCM) 10K type strain sequencing project: providing services to taxonomists for standard genome sequencing and annotation.</title>
        <authorList>
            <consortium name="The Broad Institute Genomics Platform"/>
            <consortium name="The Broad Institute Genome Sequencing Center for Infectious Disease"/>
            <person name="Wu L."/>
            <person name="Ma J."/>
        </authorList>
    </citation>
    <scope>NUCLEOTIDE SEQUENCE [LARGE SCALE GENOMIC DNA]</scope>
    <source>
        <strain evidence="2">JCM 17712</strain>
    </source>
</reference>
<protein>
    <submittedName>
        <fullName evidence="1">Uncharacterized protein</fullName>
    </submittedName>
</protein>
<dbReference type="Proteomes" id="UP001500864">
    <property type="component" value="Unassembled WGS sequence"/>
</dbReference>
<proteinExistence type="predicted"/>
<name>A0ABP9N6I3_9HYPH</name>
<evidence type="ECO:0000313" key="1">
    <source>
        <dbReference type="EMBL" id="GAA5109301.1"/>
    </source>
</evidence>
<accession>A0ABP9N6I3</accession>
<comment type="caution">
    <text evidence="1">The sequence shown here is derived from an EMBL/GenBank/DDBJ whole genome shotgun (WGS) entry which is preliminary data.</text>
</comment>
<sequence>MQNTKEKSQWAYIDNEKYYEIQILKRIEFKNLTQFLGNTKAIKIQKR</sequence>
<evidence type="ECO:0000313" key="2">
    <source>
        <dbReference type="Proteomes" id="UP001500864"/>
    </source>
</evidence>
<keyword evidence="2" id="KW-1185">Reference proteome</keyword>